<reference evidence="2" key="1">
    <citation type="journal article" date="2019" name="PLoS Negl. Trop. Dis.">
        <title>Revisiting the worldwide diversity of Leptospira species in the environment.</title>
        <authorList>
            <person name="Vincent A.T."/>
            <person name="Schiettekatte O."/>
            <person name="Bourhy P."/>
            <person name="Veyrier F.J."/>
            <person name="Picardeau M."/>
        </authorList>
    </citation>
    <scope>NUCLEOTIDE SEQUENCE [LARGE SCALE GENOMIC DNA]</scope>
    <source>
        <strain evidence="2">201702455</strain>
    </source>
</reference>
<comment type="caution">
    <text evidence="2">The sequence shown here is derived from an EMBL/GenBank/DDBJ whole genome shotgun (WGS) entry which is preliminary data.</text>
</comment>
<dbReference type="AlphaFoldDB" id="A0A4R9KDB7"/>
<keyword evidence="3" id="KW-1185">Reference proteome</keyword>
<accession>A0A4R9KDB7</accession>
<dbReference type="InterPro" id="IPR019302">
    <property type="entry name" value="CAP12/PCTIR_TIR_dom"/>
</dbReference>
<feature type="domain" description="TIR" evidence="1">
    <location>
        <begin position="11"/>
        <end position="146"/>
    </location>
</feature>
<dbReference type="GO" id="GO:0050135">
    <property type="term" value="F:NADP+ nucleosidase activity"/>
    <property type="evidence" value="ECO:0007669"/>
    <property type="project" value="InterPro"/>
</dbReference>
<gene>
    <name evidence="2" type="ORF">EHQ64_00040</name>
</gene>
<evidence type="ECO:0000313" key="3">
    <source>
        <dbReference type="Proteomes" id="UP000297762"/>
    </source>
</evidence>
<organism evidence="2 3">
    <name type="scientific">Leptospira sarikeiensis</name>
    <dbReference type="NCBI Taxonomy" id="2484943"/>
    <lineage>
        <taxon>Bacteria</taxon>
        <taxon>Pseudomonadati</taxon>
        <taxon>Spirochaetota</taxon>
        <taxon>Spirochaetia</taxon>
        <taxon>Leptospirales</taxon>
        <taxon>Leptospiraceae</taxon>
        <taxon>Leptospira</taxon>
    </lineage>
</organism>
<protein>
    <submittedName>
        <fullName evidence="2">Nucleotide-binding protein</fullName>
    </submittedName>
</protein>
<dbReference type="GO" id="GO:0007165">
    <property type="term" value="P:signal transduction"/>
    <property type="evidence" value="ECO:0007669"/>
    <property type="project" value="InterPro"/>
</dbReference>
<dbReference type="OrthoDB" id="348121at2"/>
<dbReference type="Pfam" id="PF10137">
    <property type="entry name" value="CAP12-PCTIR_TIR"/>
    <property type="match status" value="1"/>
</dbReference>
<dbReference type="Proteomes" id="UP000297762">
    <property type="component" value="Unassembled WGS sequence"/>
</dbReference>
<dbReference type="InterPro" id="IPR000157">
    <property type="entry name" value="TIR_dom"/>
</dbReference>
<dbReference type="EMBL" id="RQGF01000002">
    <property type="protein sequence ID" value="TGL65949.1"/>
    <property type="molecule type" value="Genomic_DNA"/>
</dbReference>
<sequence length="153" mass="17922">MNWRRLMHDEEEFVVFISHGRSSLWKDLERYINKDLNFATLVLKEEVNRGRTIIEKLEDETEDCHFAIIIMTADDEQKDGGLRARQNVIHEIGFCQGRFGRNNVLVLKQNGVEEFTNISGIVYESFSEDNIAITFSRVAKELEDAFEEFNEEE</sequence>
<name>A0A4R9KDB7_9LEPT</name>
<dbReference type="PROSITE" id="PS50104">
    <property type="entry name" value="TIR"/>
    <property type="match status" value="1"/>
</dbReference>
<proteinExistence type="predicted"/>
<evidence type="ECO:0000259" key="1">
    <source>
        <dbReference type="PROSITE" id="PS50104"/>
    </source>
</evidence>
<evidence type="ECO:0000313" key="2">
    <source>
        <dbReference type="EMBL" id="TGL65949.1"/>
    </source>
</evidence>